<keyword evidence="6" id="KW-0862">Zinc</keyword>
<evidence type="ECO:0000256" key="10">
    <source>
        <dbReference type="ARBA" id="ARBA00023242"/>
    </source>
</evidence>
<evidence type="ECO:0000313" key="15">
    <source>
        <dbReference type="Proteomes" id="UP000242638"/>
    </source>
</evidence>
<protein>
    <recommendedName>
        <fullName evidence="13">C2H2-type domain-containing protein</fullName>
    </recommendedName>
</protein>
<evidence type="ECO:0000256" key="11">
    <source>
        <dbReference type="PROSITE-ProRule" id="PRU00042"/>
    </source>
</evidence>
<sequence length="223" mass="25885">MRSHVGEKPLLYVICKKLFILQSTLNVHMRTNMGEKLRSTLDQEELEPLKGKQDQAEPEDHQIKEEQEDLKHQQIKVEEKEVYYGQGEERIELKQETDTCMVFPADEQTYQTDSEPNRNQIIFQEPAEAENQNQERSKPFSCVICEKGFASKHALNNHIRTHTGEKPFSCVNCGKSFSQKQFLTRHMMIHTGEKPFSCVTCGKSFSHKQQLTQHMMIDTGEKP</sequence>
<dbReference type="Pfam" id="PF13894">
    <property type="entry name" value="zf-C2H2_4"/>
    <property type="match status" value="1"/>
</dbReference>
<evidence type="ECO:0000256" key="4">
    <source>
        <dbReference type="ARBA" id="ARBA00022737"/>
    </source>
</evidence>
<evidence type="ECO:0000256" key="7">
    <source>
        <dbReference type="ARBA" id="ARBA00023015"/>
    </source>
</evidence>
<evidence type="ECO:0000256" key="1">
    <source>
        <dbReference type="ARBA" id="ARBA00003767"/>
    </source>
</evidence>
<dbReference type="Pfam" id="PF00096">
    <property type="entry name" value="zf-C2H2"/>
    <property type="match status" value="2"/>
</dbReference>
<dbReference type="Gene3D" id="3.30.160.60">
    <property type="entry name" value="Classic Zinc Finger"/>
    <property type="match status" value="4"/>
</dbReference>
<dbReference type="PANTHER" id="PTHR23235">
    <property type="entry name" value="KRUEPPEL-LIKE TRANSCRIPTION FACTOR"/>
    <property type="match status" value="1"/>
</dbReference>
<dbReference type="SUPFAM" id="SSF57667">
    <property type="entry name" value="beta-beta-alpha zinc fingers"/>
    <property type="match status" value="3"/>
</dbReference>
<evidence type="ECO:0000256" key="8">
    <source>
        <dbReference type="ARBA" id="ARBA00023125"/>
    </source>
</evidence>
<evidence type="ECO:0000256" key="12">
    <source>
        <dbReference type="SAM" id="MobiDB-lite"/>
    </source>
</evidence>
<dbReference type="SMART" id="SM00355">
    <property type="entry name" value="ZnF_C2H2"/>
    <property type="match status" value="3"/>
</dbReference>
<keyword evidence="10" id="KW-0539">Nucleus</keyword>
<keyword evidence="8" id="KW-0238">DNA-binding</keyword>
<keyword evidence="15" id="KW-1185">Reference proteome</keyword>
<feature type="domain" description="C2H2-type" evidence="13">
    <location>
        <begin position="196"/>
        <end position="223"/>
    </location>
</feature>
<dbReference type="GO" id="GO:0000981">
    <property type="term" value="F:DNA-binding transcription factor activity, RNA polymerase II-specific"/>
    <property type="evidence" value="ECO:0007669"/>
    <property type="project" value="TreeGrafter"/>
</dbReference>
<dbReference type="Ensembl" id="ENSPRET00000006963.1">
    <property type="protein sequence ID" value="ENSPREP00000006873.1"/>
    <property type="gene ID" value="ENSPREG00000004746.1"/>
</dbReference>
<dbReference type="GO" id="GO:0000978">
    <property type="term" value="F:RNA polymerase II cis-regulatory region sequence-specific DNA binding"/>
    <property type="evidence" value="ECO:0007669"/>
    <property type="project" value="TreeGrafter"/>
</dbReference>
<organism evidence="14 15">
    <name type="scientific">Poecilia reticulata</name>
    <name type="common">Guppy</name>
    <name type="synonym">Acanthophacelus reticulatus</name>
    <dbReference type="NCBI Taxonomy" id="8081"/>
    <lineage>
        <taxon>Eukaryota</taxon>
        <taxon>Metazoa</taxon>
        <taxon>Chordata</taxon>
        <taxon>Craniata</taxon>
        <taxon>Vertebrata</taxon>
        <taxon>Euteleostomi</taxon>
        <taxon>Actinopterygii</taxon>
        <taxon>Neopterygii</taxon>
        <taxon>Teleostei</taxon>
        <taxon>Neoteleostei</taxon>
        <taxon>Acanthomorphata</taxon>
        <taxon>Ovalentaria</taxon>
        <taxon>Atherinomorphae</taxon>
        <taxon>Cyprinodontiformes</taxon>
        <taxon>Poeciliidae</taxon>
        <taxon>Poeciliinae</taxon>
        <taxon>Poecilia</taxon>
    </lineage>
</organism>
<dbReference type="GeneTree" id="ENSGT01150000286936"/>
<dbReference type="InterPro" id="IPR036236">
    <property type="entry name" value="Znf_C2H2_sf"/>
</dbReference>
<keyword evidence="4" id="KW-0677">Repeat</keyword>
<reference evidence="14" key="3">
    <citation type="submission" date="2025-09" db="UniProtKB">
        <authorList>
            <consortium name="Ensembl"/>
        </authorList>
    </citation>
    <scope>IDENTIFICATION</scope>
    <source>
        <strain evidence="14">Guanapo</strain>
    </source>
</reference>
<dbReference type="FunFam" id="3.30.160.60:FF:002716">
    <property type="entry name" value="Zinc finger protein 212"/>
    <property type="match status" value="1"/>
</dbReference>
<dbReference type="Proteomes" id="UP000242638">
    <property type="component" value="Unassembled WGS sequence"/>
</dbReference>
<dbReference type="PANTHER" id="PTHR23235:SF120">
    <property type="entry name" value="KRUPPEL-LIKE FACTOR 15"/>
    <property type="match status" value="1"/>
</dbReference>
<dbReference type="GO" id="GO:0008270">
    <property type="term" value="F:zinc ion binding"/>
    <property type="evidence" value="ECO:0007669"/>
    <property type="project" value="UniProtKB-KW"/>
</dbReference>
<dbReference type="GO" id="GO:0005634">
    <property type="term" value="C:nucleus"/>
    <property type="evidence" value="ECO:0007669"/>
    <property type="project" value="UniProtKB-SubCell"/>
</dbReference>
<proteinExistence type="predicted"/>
<dbReference type="PROSITE" id="PS50157">
    <property type="entry name" value="ZINC_FINGER_C2H2_2"/>
    <property type="match status" value="3"/>
</dbReference>
<accession>A0A3P9NBG7</accession>
<evidence type="ECO:0000256" key="6">
    <source>
        <dbReference type="ARBA" id="ARBA00022833"/>
    </source>
</evidence>
<keyword evidence="9" id="KW-0804">Transcription</keyword>
<dbReference type="FunFam" id="3.30.160.60:FF:000097">
    <property type="entry name" value="Zinc finger protein"/>
    <property type="match status" value="1"/>
</dbReference>
<keyword evidence="7" id="KW-0805">Transcription regulation</keyword>
<keyword evidence="3" id="KW-0479">Metal-binding</keyword>
<dbReference type="AlphaFoldDB" id="A0A3P9NBG7"/>
<reference evidence="15" key="1">
    <citation type="submission" date="2013-11" db="EMBL/GenBank/DDBJ databases">
        <title>The genomic landscape of the Guanapo guppy.</title>
        <authorList>
            <person name="Kuenstner A."/>
            <person name="Dreyer C."/>
        </authorList>
    </citation>
    <scope>NUCLEOTIDE SEQUENCE</scope>
    <source>
        <strain evidence="15">Guanapo</strain>
    </source>
</reference>
<feature type="domain" description="C2H2-type" evidence="13">
    <location>
        <begin position="168"/>
        <end position="195"/>
    </location>
</feature>
<dbReference type="InterPro" id="IPR013087">
    <property type="entry name" value="Znf_C2H2_type"/>
</dbReference>
<dbReference type="FunFam" id="3.30.160.60:FF:001573">
    <property type="entry name" value="Zinc finger protein 407"/>
    <property type="match status" value="1"/>
</dbReference>
<reference evidence="14" key="2">
    <citation type="submission" date="2025-08" db="UniProtKB">
        <authorList>
            <consortium name="Ensembl"/>
        </authorList>
    </citation>
    <scope>IDENTIFICATION</scope>
    <source>
        <strain evidence="14">Guanapo</strain>
    </source>
</reference>
<evidence type="ECO:0000256" key="2">
    <source>
        <dbReference type="ARBA" id="ARBA00004123"/>
    </source>
</evidence>
<evidence type="ECO:0000256" key="9">
    <source>
        <dbReference type="ARBA" id="ARBA00023163"/>
    </source>
</evidence>
<feature type="domain" description="C2H2-type" evidence="13">
    <location>
        <begin position="140"/>
        <end position="167"/>
    </location>
</feature>
<dbReference type="Bgee" id="ENSPREG00000004746">
    <property type="expression patterns" value="Expressed in caudal fin and 1 other cell type or tissue"/>
</dbReference>
<evidence type="ECO:0000256" key="3">
    <source>
        <dbReference type="ARBA" id="ARBA00022723"/>
    </source>
</evidence>
<name>A0A3P9NBG7_POERE</name>
<comment type="subcellular location">
    <subcellularLocation>
        <location evidence="2">Nucleus</location>
    </subcellularLocation>
</comment>
<feature type="region of interest" description="Disordered" evidence="12">
    <location>
        <begin position="39"/>
        <end position="61"/>
    </location>
</feature>
<comment type="function">
    <text evidence="1">May be involved in transcriptional regulation.</text>
</comment>
<evidence type="ECO:0000259" key="13">
    <source>
        <dbReference type="PROSITE" id="PS50157"/>
    </source>
</evidence>
<evidence type="ECO:0000313" key="14">
    <source>
        <dbReference type="Ensembl" id="ENSPREP00000006873.1"/>
    </source>
</evidence>
<evidence type="ECO:0000256" key="5">
    <source>
        <dbReference type="ARBA" id="ARBA00022771"/>
    </source>
</evidence>
<dbReference type="PROSITE" id="PS00028">
    <property type="entry name" value="ZINC_FINGER_C2H2_1"/>
    <property type="match status" value="2"/>
</dbReference>
<keyword evidence="5 11" id="KW-0863">Zinc-finger</keyword>
<dbReference type="OMA" id="LTWHIRI"/>